<accession>A0ABN1MPH0</accession>
<evidence type="ECO:0000256" key="1">
    <source>
        <dbReference type="ARBA" id="ARBA00022729"/>
    </source>
</evidence>
<sequence>MKKQVVTLASVFMTALSFGQSYFTEYFNGPDLTSGNVWTVETPVNNGYEWVYEEYQSNGYAKVSNFSSGNHLTESWLISPAIDLTSAMNPMLSFSNTKRFPGDDIELFISTDYAGDVTTATWDNYTAVAGFDADDASWTMVPSNPIDVSAYAGSTIYFAFKYIGGDQDGSTYQIDNVKLEEDLCAGAIFCDRFDGADLTANNNWQVFGSATSGTLTFSWYHNTSSGASNARISNYVNSTQTNLALESWLVSPAIDLSATTTAFLSFDNAKRFAGDDLVVYLSTDYDGTSDPSANGTWTDITASLNMDSDIDSWYFENSGDFNLEDYIGQSTVYLAFKYIGSASDGSTYQIDNVLVSESPLTPVVAIYNIQNTTDPSGNSPYMDQTVTTTGIVTATYQNGYFIQDDEGPWTGIEVFNSANTPSVGDELLITGKVVEFNTVTQINYVTSFNVISQGNALPNPVVLSTDAASVEEYESVLVRFENVVCTQPVNGFGEWVVSDANGSVIVDDKLYAYGGVQGTIYNITGIKSFGFNEHRILPRSASDIEAVLGMTEEQLNAISIYPNPASDVLTVNGAEGANVTVTDAQGKTVYSSTMSNTVETINVENLESGIYFINFEGNKTMKFIVK</sequence>
<keyword evidence="1" id="KW-0732">Signal</keyword>
<dbReference type="InterPro" id="IPR026444">
    <property type="entry name" value="Secre_tail"/>
</dbReference>
<protein>
    <recommendedName>
        <fullName evidence="6">Secretion system C-terminal sorting domain-containing protein</fullName>
    </recommendedName>
</protein>
<dbReference type="PANTHER" id="PTHR42834:SF1">
    <property type="entry name" value="ENDONUCLEASE_EXONUCLEASE_PHOSPHATASE FAMILY PROTEIN (AFU_ORTHOLOGUE AFUA_3G09210)"/>
    <property type="match status" value="1"/>
</dbReference>
<dbReference type="InterPro" id="IPR032185">
    <property type="entry name" value="DUF5017"/>
</dbReference>
<evidence type="ECO:0000313" key="4">
    <source>
        <dbReference type="EMBL" id="GAA0875222.1"/>
    </source>
</evidence>
<dbReference type="EMBL" id="BAAAFH010000011">
    <property type="protein sequence ID" value="GAA0875222.1"/>
    <property type="molecule type" value="Genomic_DNA"/>
</dbReference>
<comment type="caution">
    <text evidence="4">The sequence shown here is derived from an EMBL/GenBank/DDBJ whole genome shotgun (WGS) entry which is preliminary data.</text>
</comment>
<dbReference type="NCBIfam" id="NF038128">
    <property type="entry name" value="choice_anch_J"/>
    <property type="match status" value="2"/>
</dbReference>
<dbReference type="Pfam" id="PF16409">
    <property type="entry name" value="DUF5017"/>
    <property type="match status" value="2"/>
</dbReference>
<dbReference type="Gene3D" id="2.60.120.200">
    <property type="match status" value="2"/>
</dbReference>
<dbReference type="Proteomes" id="UP001501126">
    <property type="component" value="Unassembled WGS sequence"/>
</dbReference>
<keyword evidence="5" id="KW-1185">Reference proteome</keyword>
<organism evidence="4 5">
    <name type="scientific">Wandonia haliotis</name>
    <dbReference type="NCBI Taxonomy" id="574963"/>
    <lineage>
        <taxon>Bacteria</taxon>
        <taxon>Pseudomonadati</taxon>
        <taxon>Bacteroidota</taxon>
        <taxon>Flavobacteriia</taxon>
        <taxon>Flavobacteriales</taxon>
        <taxon>Crocinitomicaceae</taxon>
        <taxon>Wandonia</taxon>
    </lineage>
</organism>
<feature type="domain" description="Secretion system C-terminal sorting" evidence="3">
    <location>
        <begin position="560"/>
        <end position="625"/>
    </location>
</feature>
<dbReference type="NCBIfam" id="TIGR04183">
    <property type="entry name" value="Por_Secre_tail"/>
    <property type="match status" value="1"/>
</dbReference>
<dbReference type="CDD" id="cd04486">
    <property type="entry name" value="YhcR_OBF_like"/>
    <property type="match status" value="1"/>
</dbReference>
<evidence type="ECO:0000259" key="3">
    <source>
        <dbReference type="Pfam" id="PF18962"/>
    </source>
</evidence>
<evidence type="ECO:0000313" key="5">
    <source>
        <dbReference type="Proteomes" id="UP001501126"/>
    </source>
</evidence>
<feature type="domain" description="DUF5017" evidence="2">
    <location>
        <begin position="261"/>
        <end position="355"/>
    </location>
</feature>
<dbReference type="Pfam" id="PF18962">
    <property type="entry name" value="Por_Secre_tail"/>
    <property type="match status" value="1"/>
</dbReference>
<gene>
    <name evidence="4" type="ORF">GCM10009118_16310</name>
</gene>
<dbReference type="Gene3D" id="2.60.40.3080">
    <property type="match status" value="1"/>
</dbReference>
<dbReference type="RefSeq" id="WP_343786475.1">
    <property type="nucleotide sequence ID" value="NZ_BAAAFH010000011.1"/>
</dbReference>
<dbReference type="PANTHER" id="PTHR42834">
    <property type="entry name" value="ENDONUCLEASE/EXONUCLEASE/PHOSPHATASE FAMILY PROTEIN (AFU_ORTHOLOGUE AFUA_3G09210)"/>
    <property type="match status" value="1"/>
</dbReference>
<reference evidence="4 5" key="1">
    <citation type="journal article" date="2019" name="Int. J. Syst. Evol. Microbiol.">
        <title>The Global Catalogue of Microorganisms (GCM) 10K type strain sequencing project: providing services to taxonomists for standard genome sequencing and annotation.</title>
        <authorList>
            <consortium name="The Broad Institute Genomics Platform"/>
            <consortium name="The Broad Institute Genome Sequencing Center for Infectious Disease"/>
            <person name="Wu L."/>
            <person name="Ma J."/>
        </authorList>
    </citation>
    <scope>NUCLEOTIDE SEQUENCE [LARGE SCALE GENOMIC DNA]</scope>
    <source>
        <strain evidence="4 5">JCM 16083</strain>
    </source>
</reference>
<evidence type="ECO:0008006" key="6">
    <source>
        <dbReference type="Google" id="ProtNLM"/>
    </source>
</evidence>
<proteinExistence type="predicted"/>
<evidence type="ECO:0000259" key="2">
    <source>
        <dbReference type="Pfam" id="PF16409"/>
    </source>
</evidence>
<feature type="domain" description="DUF5017" evidence="2">
    <location>
        <begin position="89"/>
        <end position="171"/>
    </location>
</feature>
<name>A0ABN1MPH0_9FLAO</name>